<dbReference type="EMBL" id="HACG01019538">
    <property type="protein sequence ID" value="CEK66403.1"/>
    <property type="molecule type" value="Transcribed_RNA"/>
</dbReference>
<reference evidence="1" key="1">
    <citation type="submission" date="2014-12" db="EMBL/GenBank/DDBJ databases">
        <title>Insight into the proteome of Arion vulgaris.</title>
        <authorList>
            <person name="Aradska J."/>
            <person name="Bulat T."/>
            <person name="Smidak R."/>
            <person name="Sarate P."/>
            <person name="Gangsoo J."/>
            <person name="Sialana F."/>
            <person name="Bilban M."/>
            <person name="Lubec G."/>
        </authorList>
    </citation>
    <scope>NUCLEOTIDE SEQUENCE</scope>
    <source>
        <tissue evidence="1">Skin</tissue>
    </source>
</reference>
<organism evidence="1">
    <name type="scientific">Arion vulgaris</name>
    <dbReference type="NCBI Taxonomy" id="1028688"/>
    <lineage>
        <taxon>Eukaryota</taxon>
        <taxon>Metazoa</taxon>
        <taxon>Spiralia</taxon>
        <taxon>Lophotrochozoa</taxon>
        <taxon>Mollusca</taxon>
        <taxon>Gastropoda</taxon>
        <taxon>Heterobranchia</taxon>
        <taxon>Euthyneura</taxon>
        <taxon>Panpulmonata</taxon>
        <taxon>Eupulmonata</taxon>
        <taxon>Stylommatophora</taxon>
        <taxon>Helicina</taxon>
        <taxon>Arionoidea</taxon>
        <taxon>Arionidae</taxon>
        <taxon>Arion</taxon>
    </lineage>
</organism>
<dbReference type="AlphaFoldDB" id="A0A0B6ZD71"/>
<protein>
    <submittedName>
        <fullName evidence="1">Uncharacterized protein</fullName>
    </submittedName>
</protein>
<name>A0A0B6ZD71_9EUPU</name>
<accession>A0A0B6ZD71</accession>
<dbReference type="EMBL" id="HACG01019537">
    <property type="protein sequence ID" value="CEK66402.1"/>
    <property type="molecule type" value="Transcribed_RNA"/>
</dbReference>
<proteinExistence type="predicted"/>
<gene>
    <name evidence="1" type="primary">ORF58603</name>
    <name evidence="2" type="synonym">ORF58607</name>
</gene>
<evidence type="ECO:0000313" key="1">
    <source>
        <dbReference type="EMBL" id="CEK66402.1"/>
    </source>
</evidence>
<sequence>MNLFTECRLVNIFALGVHEFHSPQNVDSSSFLSFSRLLIIIPRRKQERHGNKQNNQLCHL</sequence>
<evidence type="ECO:0000313" key="2">
    <source>
        <dbReference type="EMBL" id="CEK66403.1"/>
    </source>
</evidence>